<proteinExistence type="predicted"/>
<evidence type="ECO:0000259" key="5">
    <source>
        <dbReference type="Pfam" id="PF25183"/>
    </source>
</evidence>
<dbReference type="KEGG" id="abas:ACPOL_5444"/>
<dbReference type="InterPro" id="IPR036942">
    <property type="entry name" value="Beta-barrel_TonB_sf"/>
</dbReference>
<dbReference type="GO" id="GO:0030246">
    <property type="term" value="F:carbohydrate binding"/>
    <property type="evidence" value="ECO:0007669"/>
    <property type="project" value="InterPro"/>
</dbReference>
<accession>A0A2Z5G644</accession>
<keyword evidence="2" id="KW-0472">Membrane</keyword>
<dbReference type="Gene3D" id="2.60.40.1120">
    <property type="entry name" value="Carboxypeptidase-like, regulatory domain"/>
    <property type="match status" value="1"/>
</dbReference>
<dbReference type="Pfam" id="PF25183">
    <property type="entry name" value="OMP_b-brl_4"/>
    <property type="match status" value="1"/>
</dbReference>
<dbReference type="PROSITE" id="PS51257">
    <property type="entry name" value="PROKAR_LIPOPROTEIN"/>
    <property type="match status" value="1"/>
</dbReference>
<name>A0A2Z5G644_9BACT</name>
<dbReference type="Proteomes" id="UP000253606">
    <property type="component" value="Chromosome"/>
</dbReference>
<dbReference type="EMBL" id="CP030840">
    <property type="protein sequence ID" value="AXC14692.1"/>
    <property type="molecule type" value="Genomic_DNA"/>
</dbReference>
<keyword evidence="7" id="KW-1185">Reference proteome</keyword>
<dbReference type="RefSeq" id="WP_114209415.1">
    <property type="nucleotide sequence ID" value="NZ_CP030840.1"/>
</dbReference>
<dbReference type="InterPro" id="IPR057601">
    <property type="entry name" value="Oar-like_b-barrel"/>
</dbReference>
<gene>
    <name evidence="6" type="ORF">ACPOL_5444</name>
</gene>
<organism evidence="6 7">
    <name type="scientific">Acidisarcina polymorpha</name>
    <dbReference type="NCBI Taxonomy" id="2211140"/>
    <lineage>
        <taxon>Bacteria</taxon>
        <taxon>Pseudomonadati</taxon>
        <taxon>Acidobacteriota</taxon>
        <taxon>Terriglobia</taxon>
        <taxon>Terriglobales</taxon>
        <taxon>Acidobacteriaceae</taxon>
        <taxon>Acidisarcina</taxon>
    </lineage>
</organism>
<keyword evidence="4" id="KW-0732">Signal</keyword>
<feature type="chain" id="PRO_5016321392" evidence="4">
    <location>
        <begin position="29"/>
        <end position="1285"/>
    </location>
</feature>
<dbReference type="InterPro" id="IPR010917">
    <property type="entry name" value="TonB_rcpt_CS"/>
</dbReference>
<dbReference type="SUPFAM" id="SSF49452">
    <property type="entry name" value="Starch-binding domain-like"/>
    <property type="match status" value="1"/>
</dbReference>
<evidence type="ECO:0000313" key="6">
    <source>
        <dbReference type="EMBL" id="AXC14692.1"/>
    </source>
</evidence>
<dbReference type="Gene3D" id="2.40.170.20">
    <property type="entry name" value="TonB-dependent receptor, beta-barrel domain"/>
    <property type="match status" value="1"/>
</dbReference>
<dbReference type="InterPro" id="IPR013784">
    <property type="entry name" value="Carb-bd-like_fold"/>
</dbReference>
<evidence type="ECO:0000256" key="2">
    <source>
        <dbReference type="ARBA" id="ARBA00023136"/>
    </source>
</evidence>
<comment type="subcellular location">
    <subcellularLocation>
        <location evidence="1">Cell outer membrane</location>
    </subcellularLocation>
</comment>
<dbReference type="GO" id="GO:0009279">
    <property type="term" value="C:cell outer membrane"/>
    <property type="evidence" value="ECO:0007669"/>
    <property type="project" value="UniProtKB-SubCell"/>
</dbReference>
<protein>
    <submittedName>
        <fullName evidence="6">Oar protein</fullName>
    </submittedName>
</protein>
<dbReference type="PROSITE" id="PS01156">
    <property type="entry name" value="TONB_DEPENDENT_REC_2"/>
    <property type="match status" value="1"/>
</dbReference>
<evidence type="ECO:0000256" key="4">
    <source>
        <dbReference type="SAM" id="SignalP"/>
    </source>
</evidence>
<evidence type="ECO:0000256" key="1">
    <source>
        <dbReference type="ARBA" id="ARBA00004442"/>
    </source>
</evidence>
<evidence type="ECO:0000313" key="7">
    <source>
        <dbReference type="Proteomes" id="UP000253606"/>
    </source>
</evidence>
<evidence type="ECO:0000256" key="3">
    <source>
        <dbReference type="ARBA" id="ARBA00023237"/>
    </source>
</evidence>
<keyword evidence="3" id="KW-0998">Cell outer membrane</keyword>
<sequence>MYLKIGRLSSSLIALLFLGFSCCSPGLAQQTLGGISGSVTDNSGGTVPGVAVTAVQDSTQLTRTANTNDNGFYSFVNLPIGTYTLTYNRDGFDSQKNPGILVQADRTVTLNVTLQVGSVNTSVEVDATPLMNATDTTNGYVLDKAQIDAVPLPTGSFTGLAVLSPGVNAELPGGTGANSGLGNAPIWANGQRDTSNSFLLNGVDASNLFNGKSTSQVLSARVVNNTGIAQPGASSGIVVQSSASIYLAIGEALPTPAPESIEEVRVNTSMYDAQQGSTSGAHIDMSTGSGTNQIHGTGYVHRGTDWLNAAPFFYKQDDYIPENEKVPQLHRYTAGGTVGAPILKDKLFGFLSYQHIHSSDQEIGISRLTVPFGLTDDRSTTALANIANTNFPFATPTLATVGSAPGEISTVADFLLNYKLPNGQYLVPSAGVGPAPTQTIPTNASAPGTAYFISDQAVADLDWNATKTDTVSAKYYYQHDPTIAPYAYSSVSGFTQHLDAGSQVASITNTLLLTPTLSTTQTIGILREKTYSTTDQLFTPAELGINAFGSTTFSGISIVDALGNSSPNNVNSVSNAQLNIGPGSASQGPFTGVFQNRIMPSANAIWTLGKHTLTFGGSYEYTQLNTRDERTGKGIIATADFSQFLQGLVTTNYDFNTTAFLQGDANRYYRANQVGAYVQDKFQVRSNLSLTAGVRYDWNGGLTEKYGRLYNFDPASYVFNGSEVTSNGFIIAGNNKQFPTKGVSPTTLTGRQWGIAPRLGFAWTPKQNDGKVVFRGGTGIYYDRGELFTYFSPGYAAGEITGGPFGVNQAPPFVTSQICKSFQSPAYLNFVPTCDPGAGYSLSSPWGAALGPAPTGNPADITNYLPSVAAIENGAQLFSFATYNRANKLPYTINFTFDMQWQPRNDLAITIGYVGNLGRHEVIPVPFNQAGIATPSSPINGQQYTYGYTVLDPNNNFAPINLPNGQGPMQSNYEGGNIDLRVPYIGYSAESESYKAAGVSAYNALQTHVEKRLSHGLQVGFSYTYSHALDEQSALGLFYNGNNPLNLRESYGSSDFDRTHVINFTYSYVLPAFFGETSLKGRLTSGWALSGITVIQSGQPYSVIDYSGAVGSIFYGVSDGITNPIVPLAPGCSPVSAKTGATGAFGAPALKASCFTLPLLSPGDLNGGIAPGDTFETNFTSGQRNIFRQSYQKRADISLAKNTQIREGMNLKYDLDIFNLTNTASFDIPINNVTQNENYNGFPSLGSSPLPGQPNSFYNAPFGLGNVNKTIGSPRQIQMALRLTF</sequence>
<feature type="domain" description="TonB-dependent transporter Oar-like beta-barrel" evidence="5">
    <location>
        <begin position="287"/>
        <end position="1278"/>
    </location>
</feature>
<dbReference type="OrthoDB" id="97893at2"/>
<dbReference type="Pfam" id="PF13620">
    <property type="entry name" value="CarboxypepD_reg"/>
    <property type="match status" value="1"/>
</dbReference>
<dbReference type="SUPFAM" id="SSF56935">
    <property type="entry name" value="Porins"/>
    <property type="match status" value="1"/>
</dbReference>
<feature type="signal peptide" evidence="4">
    <location>
        <begin position="1"/>
        <end position="28"/>
    </location>
</feature>
<reference evidence="6 7" key="1">
    <citation type="journal article" date="2018" name="Front. Microbiol.">
        <title>Hydrolytic Capabilities as a Key to Environmental Success: Chitinolytic and Cellulolytic Acidobacteria From Acidic Sub-arctic Soils and Boreal Peatlands.</title>
        <authorList>
            <person name="Belova S.E."/>
            <person name="Ravin N.V."/>
            <person name="Pankratov T.A."/>
            <person name="Rakitin A.L."/>
            <person name="Ivanova A.A."/>
            <person name="Beletsky A.V."/>
            <person name="Mardanov A.V."/>
            <person name="Sinninghe Damste J.S."/>
            <person name="Dedysh S.N."/>
        </authorList>
    </citation>
    <scope>NUCLEOTIDE SEQUENCE [LARGE SCALE GENOMIC DNA]</scope>
    <source>
        <strain evidence="6 7">SBC82</strain>
    </source>
</reference>